<evidence type="ECO:0000313" key="3">
    <source>
        <dbReference type="Proteomes" id="UP000243106"/>
    </source>
</evidence>
<reference evidence="3" key="1">
    <citation type="submission" date="2016-10" db="EMBL/GenBank/DDBJ databases">
        <authorList>
            <person name="Varghese N."/>
            <person name="Submissions S."/>
        </authorList>
    </citation>
    <scope>NUCLEOTIDE SEQUENCE [LARGE SCALE GENOMIC DNA]</scope>
    <source>
        <strain evidence="3">JCM 10271</strain>
    </source>
</reference>
<feature type="domain" description="Helix-turn-helix" evidence="1">
    <location>
        <begin position="1"/>
        <end position="39"/>
    </location>
</feature>
<dbReference type="NCBIfam" id="TIGR01764">
    <property type="entry name" value="excise"/>
    <property type="match status" value="1"/>
</dbReference>
<dbReference type="AlphaFoldDB" id="A0A1I6A9E3"/>
<dbReference type="EMBL" id="FOXV01000016">
    <property type="protein sequence ID" value="SFQ65341.1"/>
    <property type="molecule type" value="Genomic_DNA"/>
</dbReference>
<name>A0A1I6A9E3_9RHOB</name>
<evidence type="ECO:0000259" key="1">
    <source>
        <dbReference type="Pfam" id="PF12728"/>
    </source>
</evidence>
<dbReference type="InterPro" id="IPR010093">
    <property type="entry name" value="SinI_DNA-bd"/>
</dbReference>
<dbReference type="SUPFAM" id="SSF46955">
    <property type="entry name" value="Putative DNA-binding domain"/>
    <property type="match status" value="2"/>
</dbReference>
<proteinExistence type="predicted"/>
<dbReference type="InterPro" id="IPR041657">
    <property type="entry name" value="HTH_17"/>
</dbReference>
<dbReference type="InterPro" id="IPR036388">
    <property type="entry name" value="WH-like_DNA-bd_sf"/>
</dbReference>
<dbReference type="RefSeq" id="WP_093015120.1">
    <property type="nucleotide sequence ID" value="NZ_FOXV01000016.1"/>
</dbReference>
<dbReference type="STRING" id="93684.SAMN05421853_11646"/>
<evidence type="ECO:0000313" key="2">
    <source>
        <dbReference type="EMBL" id="SFQ65341.1"/>
    </source>
</evidence>
<dbReference type="Proteomes" id="UP000243106">
    <property type="component" value="Unassembled WGS sequence"/>
</dbReference>
<keyword evidence="3" id="KW-1185">Reference proteome</keyword>
<protein>
    <submittedName>
        <fullName evidence="2">DNA binding domain-containing protein, excisionase family</fullName>
    </submittedName>
</protein>
<dbReference type="Gene3D" id="1.10.10.10">
    <property type="entry name" value="Winged helix-like DNA-binding domain superfamily/Winged helix DNA-binding domain"/>
    <property type="match status" value="1"/>
</dbReference>
<sequence length="123" mass="14183">MLRLEEVAEHYGLKPDTLRRKIKEGALPAIKIGRTYRLKWTDVWSCEEGRMPRGAGQARYREPLLSKKAVAEALSVSVRSVERWIEAGLPTRNVFGAVRFNPHDVTDWLRGAQDLDLPGEWWR</sequence>
<dbReference type="Pfam" id="PF12728">
    <property type="entry name" value="HTH_17"/>
    <property type="match status" value="1"/>
</dbReference>
<organism evidence="2 3">
    <name type="scientific">Roseivivax halotolerans</name>
    <dbReference type="NCBI Taxonomy" id="93684"/>
    <lineage>
        <taxon>Bacteria</taxon>
        <taxon>Pseudomonadati</taxon>
        <taxon>Pseudomonadota</taxon>
        <taxon>Alphaproteobacteria</taxon>
        <taxon>Rhodobacterales</taxon>
        <taxon>Roseobacteraceae</taxon>
        <taxon>Roseivivax</taxon>
    </lineage>
</organism>
<dbReference type="GO" id="GO:0003677">
    <property type="term" value="F:DNA binding"/>
    <property type="evidence" value="ECO:0007669"/>
    <property type="project" value="InterPro"/>
</dbReference>
<dbReference type="InterPro" id="IPR009061">
    <property type="entry name" value="DNA-bd_dom_put_sf"/>
</dbReference>
<gene>
    <name evidence="2" type="ORF">SAMN05421853_11646</name>
</gene>
<accession>A0A1I6A9E3</accession>